<protein>
    <recommendedName>
        <fullName evidence="4">Integral membrane protein</fullName>
    </recommendedName>
</protein>
<proteinExistence type="predicted"/>
<keyword evidence="1" id="KW-0472">Membrane</keyword>
<evidence type="ECO:0000313" key="3">
    <source>
        <dbReference type="Proteomes" id="UP001597068"/>
    </source>
</evidence>
<keyword evidence="1" id="KW-1133">Transmembrane helix</keyword>
<feature type="transmembrane region" description="Helical" evidence="1">
    <location>
        <begin position="39"/>
        <end position="60"/>
    </location>
</feature>
<evidence type="ECO:0008006" key="4">
    <source>
        <dbReference type="Google" id="ProtNLM"/>
    </source>
</evidence>
<reference evidence="3" key="1">
    <citation type="journal article" date="2019" name="Int. J. Syst. Evol. Microbiol.">
        <title>The Global Catalogue of Microorganisms (GCM) 10K type strain sequencing project: providing services to taxonomists for standard genome sequencing and annotation.</title>
        <authorList>
            <consortium name="The Broad Institute Genomics Platform"/>
            <consortium name="The Broad Institute Genome Sequencing Center for Infectious Disease"/>
            <person name="Wu L."/>
            <person name="Ma J."/>
        </authorList>
    </citation>
    <scope>NUCLEOTIDE SEQUENCE [LARGE SCALE GENOMIC DNA]</scope>
    <source>
        <strain evidence="3">CCUG 50873</strain>
    </source>
</reference>
<keyword evidence="1" id="KW-0812">Transmembrane</keyword>
<comment type="caution">
    <text evidence="2">The sequence shown here is derived from an EMBL/GenBank/DDBJ whole genome shotgun (WGS) entry which is preliminary data.</text>
</comment>
<accession>A0ABW3GBZ6</accession>
<evidence type="ECO:0000256" key="1">
    <source>
        <dbReference type="SAM" id="Phobius"/>
    </source>
</evidence>
<feature type="transmembrane region" description="Helical" evidence="1">
    <location>
        <begin position="6"/>
        <end position="27"/>
    </location>
</feature>
<evidence type="ECO:0000313" key="2">
    <source>
        <dbReference type="EMBL" id="MFD0927829.1"/>
    </source>
</evidence>
<organism evidence="2 3">
    <name type="scientific">Williamsia deligens</name>
    <dbReference type="NCBI Taxonomy" id="321325"/>
    <lineage>
        <taxon>Bacteria</taxon>
        <taxon>Bacillati</taxon>
        <taxon>Actinomycetota</taxon>
        <taxon>Actinomycetes</taxon>
        <taxon>Mycobacteriales</taxon>
        <taxon>Nocardiaceae</taxon>
        <taxon>Williamsia</taxon>
    </lineage>
</organism>
<feature type="transmembrane region" description="Helical" evidence="1">
    <location>
        <begin position="121"/>
        <end position="143"/>
    </location>
</feature>
<dbReference type="EMBL" id="JBHTIL010000006">
    <property type="protein sequence ID" value="MFD0927829.1"/>
    <property type="molecule type" value="Genomic_DNA"/>
</dbReference>
<name>A0ABW3GBZ6_9NOCA</name>
<dbReference type="RefSeq" id="WP_253648292.1">
    <property type="nucleotide sequence ID" value="NZ_BAAAMO010000001.1"/>
</dbReference>
<sequence>MDISPVLVAIVACEIGFWVVLVAGLAIRYGLRRQTLSTWVLRLVPVVDLALLAAVAADIAGGAEVGQVHRLAGIYLGVTVAFGHSIIAWADVRAAHRFAGGPPPEPAAKGRAALGAEVRSFLRWLVAAAVALVATGVLAVTVADAEQAAALWGIVGPLGIVTVIWAVTGPVWALATPARTARS</sequence>
<feature type="transmembrane region" description="Helical" evidence="1">
    <location>
        <begin position="72"/>
        <end position="90"/>
    </location>
</feature>
<gene>
    <name evidence="2" type="ORF">ACFQ04_18985</name>
</gene>
<keyword evidence="3" id="KW-1185">Reference proteome</keyword>
<dbReference type="Proteomes" id="UP001597068">
    <property type="component" value="Unassembled WGS sequence"/>
</dbReference>
<feature type="transmembrane region" description="Helical" evidence="1">
    <location>
        <begin position="149"/>
        <end position="175"/>
    </location>
</feature>